<dbReference type="SUPFAM" id="SSF140500">
    <property type="entry name" value="BAS1536-like"/>
    <property type="match status" value="1"/>
</dbReference>
<proteinExistence type="predicted"/>
<dbReference type="InterPro" id="IPR037208">
    <property type="entry name" value="Spo0E-like_sf"/>
</dbReference>
<accession>A0ABU8F739</accession>
<gene>
    <name evidence="1" type="ORF">WAX74_14510</name>
</gene>
<dbReference type="EMBL" id="JBAWSY010000012">
    <property type="protein sequence ID" value="MEI4770834.1"/>
    <property type="molecule type" value="Genomic_DNA"/>
</dbReference>
<dbReference type="Gene3D" id="4.10.280.10">
    <property type="entry name" value="Helix-loop-helix DNA-binding domain"/>
    <property type="match status" value="1"/>
</dbReference>
<keyword evidence="2" id="KW-1185">Reference proteome</keyword>
<sequence>MKSLLKGNTLLVRIEIKRKAMYKMAKQFGYSHPLVVSCSQELDVLLNKYYDKVS</sequence>
<comment type="caution">
    <text evidence="1">The sequence shown here is derived from an EMBL/GenBank/DDBJ whole genome shotgun (WGS) entry which is preliminary data.</text>
</comment>
<dbReference type="Pfam" id="PF09388">
    <property type="entry name" value="SpoOE-like"/>
    <property type="match status" value="1"/>
</dbReference>
<evidence type="ECO:0000313" key="2">
    <source>
        <dbReference type="Proteomes" id="UP001364890"/>
    </source>
</evidence>
<dbReference type="InterPro" id="IPR036638">
    <property type="entry name" value="HLH_DNA-bd_sf"/>
</dbReference>
<evidence type="ECO:0000313" key="1">
    <source>
        <dbReference type="EMBL" id="MEI4770834.1"/>
    </source>
</evidence>
<dbReference type="InterPro" id="IPR018540">
    <property type="entry name" value="Spo0E-like"/>
</dbReference>
<reference evidence="1 2" key="1">
    <citation type="submission" date="2024-01" db="EMBL/GenBank/DDBJ databases">
        <title>Seven novel Bacillus-like species.</title>
        <authorList>
            <person name="Liu G."/>
        </authorList>
    </citation>
    <scope>NUCLEOTIDE SEQUENCE [LARGE SCALE GENOMIC DNA]</scope>
    <source>
        <strain evidence="1 2">FJAT-51614</strain>
    </source>
</reference>
<dbReference type="RefSeq" id="WP_336498398.1">
    <property type="nucleotide sequence ID" value="NZ_JBAWSY010000012.1"/>
</dbReference>
<protein>
    <submittedName>
        <fullName evidence="1">Aspartyl-phosphate phosphatase Spo0E family protein</fullName>
    </submittedName>
</protein>
<name>A0ABU8F739_9BACI</name>
<dbReference type="Proteomes" id="UP001364890">
    <property type="component" value="Unassembled WGS sequence"/>
</dbReference>
<organism evidence="1 2">
    <name type="scientific">Psychrobacillus mangrovi</name>
    <dbReference type="NCBI Taxonomy" id="3117745"/>
    <lineage>
        <taxon>Bacteria</taxon>
        <taxon>Bacillati</taxon>
        <taxon>Bacillota</taxon>
        <taxon>Bacilli</taxon>
        <taxon>Bacillales</taxon>
        <taxon>Bacillaceae</taxon>
        <taxon>Psychrobacillus</taxon>
    </lineage>
</organism>